<evidence type="ECO:0000256" key="4">
    <source>
        <dbReference type="ARBA" id="ARBA00022840"/>
    </source>
</evidence>
<accession>A0ABS4UEM4</accession>
<proteinExistence type="inferred from homology"/>
<dbReference type="GO" id="GO:0005524">
    <property type="term" value="F:ATP binding"/>
    <property type="evidence" value="ECO:0007669"/>
    <property type="project" value="UniProtKB-KW"/>
</dbReference>
<dbReference type="PANTHER" id="PTHR43776">
    <property type="entry name" value="TRANSPORT ATP-BINDING PROTEIN"/>
    <property type="match status" value="1"/>
</dbReference>
<dbReference type="EMBL" id="JAGINT010000001">
    <property type="protein sequence ID" value="MBP2350093.1"/>
    <property type="molecule type" value="Genomic_DNA"/>
</dbReference>
<feature type="domain" description="ABC transporter" evidence="6">
    <location>
        <begin position="78"/>
        <end position="314"/>
    </location>
</feature>
<dbReference type="Pfam" id="PF00005">
    <property type="entry name" value="ABC_tran"/>
    <property type="match status" value="2"/>
</dbReference>
<dbReference type="PANTHER" id="PTHR43776:SF7">
    <property type="entry name" value="D,D-DIPEPTIDE TRANSPORT ATP-BINDING PROTEIN DDPF-RELATED"/>
    <property type="match status" value="1"/>
</dbReference>
<feature type="region of interest" description="Disordered" evidence="5">
    <location>
        <begin position="312"/>
        <end position="331"/>
    </location>
</feature>
<name>A0ABS4UEM4_9ACTN</name>
<evidence type="ECO:0000256" key="3">
    <source>
        <dbReference type="ARBA" id="ARBA00022741"/>
    </source>
</evidence>
<organism evidence="7 8">
    <name type="scientific">Kribbella aluminosa</name>
    <dbReference type="NCBI Taxonomy" id="416017"/>
    <lineage>
        <taxon>Bacteria</taxon>
        <taxon>Bacillati</taxon>
        <taxon>Actinomycetota</taxon>
        <taxon>Actinomycetes</taxon>
        <taxon>Propionibacteriales</taxon>
        <taxon>Kribbellaceae</taxon>
        <taxon>Kribbella</taxon>
    </lineage>
</organism>
<reference evidence="7 8" key="1">
    <citation type="submission" date="2021-03" db="EMBL/GenBank/DDBJ databases">
        <title>Sequencing the genomes of 1000 actinobacteria strains.</title>
        <authorList>
            <person name="Klenk H.-P."/>
        </authorList>
    </citation>
    <scope>NUCLEOTIDE SEQUENCE [LARGE SCALE GENOMIC DNA]</scope>
    <source>
        <strain evidence="7 8">DSM 18824</strain>
    </source>
</reference>
<keyword evidence="8" id="KW-1185">Reference proteome</keyword>
<dbReference type="InterPro" id="IPR003439">
    <property type="entry name" value="ABC_transporter-like_ATP-bd"/>
</dbReference>
<feature type="domain" description="ABC transporter" evidence="6">
    <location>
        <begin position="339"/>
        <end position="579"/>
    </location>
</feature>
<dbReference type="Proteomes" id="UP000755585">
    <property type="component" value="Unassembled WGS sequence"/>
</dbReference>
<dbReference type="InterPro" id="IPR003593">
    <property type="entry name" value="AAA+_ATPase"/>
</dbReference>
<dbReference type="InterPro" id="IPR027417">
    <property type="entry name" value="P-loop_NTPase"/>
</dbReference>
<dbReference type="InterPro" id="IPR017871">
    <property type="entry name" value="ABC_transporter-like_CS"/>
</dbReference>
<keyword evidence="2" id="KW-0813">Transport</keyword>
<protein>
    <submittedName>
        <fullName evidence="7">Peptide/nickel transport system ATP-binding protein</fullName>
    </submittedName>
</protein>
<dbReference type="PROSITE" id="PS50893">
    <property type="entry name" value="ABC_TRANSPORTER_2"/>
    <property type="match status" value="2"/>
</dbReference>
<keyword evidence="4 7" id="KW-0067">ATP-binding</keyword>
<dbReference type="Gene3D" id="3.40.50.300">
    <property type="entry name" value="P-loop containing nucleotide triphosphate hydrolases"/>
    <property type="match status" value="2"/>
</dbReference>
<evidence type="ECO:0000313" key="8">
    <source>
        <dbReference type="Proteomes" id="UP000755585"/>
    </source>
</evidence>
<feature type="compositionally biased region" description="Polar residues" evidence="5">
    <location>
        <begin position="319"/>
        <end position="331"/>
    </location>
</feature>
<comment type="caution">
    <text evidence="7">The sequence shown here is derived from an EMBL/GenBank/DDBJ whole genome shotgun (WGS) entry which is preliminary data.</text>
</comment>
<dbReference type="SMART" id="SM00382">
    <property type="entry name" value="AAA"/>
    <property type="match status" value="2"/>
</dbReference>
<dbReference type="PROSITE" id="PS00211">
    <property type="entry name" value="ABC_TRANSPORTER_1"/>
    <property type="match status" value="2"/>
</dbReference>
<gene>
    <name evidence="7" type="ORF">JOF29_001176</name>
</gene>
<feature type="region of interest" description="Disordered" evidence="5">
    <location>
        <begin position="579"/>
        <end position="606"/>
    </location>
</feature>
<evidence type="ECO:0000256" key="1">
    <source>
        <dbReference type="ARBA" id="ARBA00005417"/>
    </source>
</evidence>
<evidence type="ECO:0000259" key="6">
    <source>
        <dbReference type="PROSITE" id="PS50893"/>
    </source>
</evidence>
<dbReference type="RefSeq" id="WP_209693187.1">
    <property type="nucleotide sequence ID" value="NZ_BAAAVU010000027.1"/>
</dbReference>
<evidence type="ECO:0000256" key="5">
    <source>
        <dbReference type="SAM" id="MobiDB-lite"/>
    </source>
</evidence>
<sequence>MRHHSHDRRSTADTAAVDAAAVDVPAADVPAADVPAADVPAVDVPAVDPAAADTAAVDVPAVEVPAVDVAAVDRVAVVRVGGLSATAGDAVLVDGVSFEVIAGEVTALVGASGAGKTTAALALLGECGEGVRLAGRVEVAGEVVVDGNGVTGVDVRGRVVAYMPQHPGSALNPARRIGATLRELGKLHDGDPAAALRAAQLPAESATLKRFPHQFSGGQRQRIALAQTLTCRPQVLILDEPSTGLDSITRLHLVHELRDLAASGLGVLLLSHDLDLVRALATRVVVLDAGRVLTDAVGGSAPYRVQVSVLPEASDLPTPGTSASDLPTPGTSARAQPLLKAMSLSASLRPRGRDLVLREVDLTVRAGSCLGIVGRSGSGKTTLARCLAGLHERHTGTIHLDDTPLPVLRKRTRDQHRRVQYVWQEVRGSFDERRPVDQQVARTAERLRGLAPDQAHAEAVGTLARLGVAAITAARPPSRLSGGELQRAALARAVLAHPDVLICDEITTALDDRGTALVVDLLGELRARGTALVWIGHDLGLVAAVADEVMVLDAGRVVDQGPPTTLTTDPQHDLTRQLVAAARISTPESPPVPSPTGSDTRSEPRR</sequence>
<keyword evidence="3" id="KW-0547">Nucleotide-binding</keyword>
<comment type="similarity">
    <text evidence="1">Belongs to the ABC transporter superfamily.</text>
</comment>
<dbReference type="InterPro" id="IPR050319">
    <property type="entry name" value="ABC_transp_ATP-bind"/>
</dbReference>
<dbReference type="SUPFAM" id="SSF52540">
    <property type="entry name" value="P-loop containing nucleoside triphosphate hydrolases"/>
    <property type="match status" value="2"/>
</dbReference>
<evidence type="ECO:0000256" key="2">
    <source>
        <dbReference type="ARBA" id="ARBA00022448"/>
    </source>
</evidence>
<evidence type="ECO:0000313" key="7">
    <source>
        <dbReference type="EMBL" id="MBP2350093.1"/>
    </source>
</evidence>